<accession>A0ABZ2PJK0</accession>
<feature type="region of interest" description="Disordered" evidence="1">
    <location>
        <begin position="245"/>
        <end position="271"/>
    </location>
</feature>
<evidence type="ECO:0000256" key="1">
    <source>
        <dbReference type="SAM" id="MobiDB-lite"/>
    </source>
</evidence>
<reference evidence="2 3" key="1">
    <citation type="submission" date="2024-03" db="EMBL/GenBank/DDBJ databases">
        <title>Natural products discovery in diverse microorganisms through a two-stage MS feature dereplication strategy.</title>
        <authorList>
            <person name="Zhang R."/>
        </authorList>
    </citation>
    <scope>NUCLEOTIDE SEQUENCE [LARGE SCALE GENOMIC DNA]</scope>
    <source>
        <strain evidence="2 3">18930</strain>
    </source>
</reference>
<protein>
    <recommendedName>
        <fullName evidence="4">Transposase</fullName>
    </recommendedName>
</protein>
<proteinExistence type="predicted"/>
<organism evidence="2 3">
    <name type="scientific">Rhodococcus sovatensis</name>
    <dbReference type="NCBI Taxonomy" id="1805840"/>
    <lineage>
        <taxon>Bacteria</taxon>
        <taxon>Bacillati</taxon>
        <taxon>Actinomycetota</taxon>
        <taxon>Actinomycetes</taxon>
        <taxon>Mycobacteriales</taxon>
        <taxon>Nocardiaceae</taxon>
        <taxon>Rhodococcus</taxon>
    </lineage>
</organism>
<keyword evidence="3" id="KW-1185">Reference proteome</keyword>
<dbReference type="EMBL" id="CP147846">
    <property type="protein sequence ID" value="WXG66591.1"/>
    <property type="molecule type" value="Genomic_DNA"/>
</dbReference>
<evidence type="ECO:0000313" key="3">
    <source>
        <dbReference type="Proteomes" id="UP001432000"/>
    </source>
</evidence>
<feature type="compositionally biased region" description="Basic and acidic residues" evidence="1">
    <location>
        <begin position="180"/>
        <end position="212"/>
    </location>
</feature>
<dbReference type="Proteomes" id="UP001432000">
    <property type="component" value="Chromosome"/>
</dbReference>
<feature type="region of interest" description="Disordered" evidence="1">
    <location>
        <begin position="158"/>
        <end position="230"/>
    </location>
</feature>
<dbReference type="RefSeq" id="WP_338886035.1">
    <property type="nucleotide sequence ID" value="NZ_CP147846.1"/>
</dbReference>
<name>A0ABZ2PJK0_9NOCA</name>
<sequence>MSELDEIAAELYAIDPAEFVAARKAAVAAAKKSGNRALASAIGSLRKPTTVAWMVNLLVREEPEDIAELFDIGDSLREAQRKSNTGDLRELSTARQKAIKSLTSRAAELARGQGKTFDENASREVGQTLGAALADPDIALRVRSGRVLTAESYSGFGPAALSLVPDTDDPPPQSDAPEDPALKRSSEHRRVDEKALAEAREALAEAKEDEASARGAAETAESDLRDAQNHLAEVKEQLERLRAELHAAEGEEATAREAEKSTGREARRLRRVLSDAEDRTAELQSVVDDLSS</sequence>
<evidence type="ECO:0008006" key="4">
    <source>
        <dbReference type="Google" id="ProtNLM"/>
    </source>
</evidence>
<gene>
    <name evidence="2" type="ORF">WDS16_14970</name>
</gene>
<evidence type="ECO:0000313" key="2">
    <source>
        <dbReference type="EMBL" id="WXG66591.1"/>
    </source>
</evidence>